<name>A0A1V6N4D8_METAZ</name>
<reference evidence="1 2" key="1">
    <citation type="submission" date="2014-12" db="EMBL/GenBank/DDBJ databases">
        <title>Genome sequence of Methanobrevibacter arboriphilicus DH1, DSM1125.</title>
        <authorList>
            <person name="Poehlein A."/>
            <person name="Thauer R.K."/>
            <person name="Seedorf H."/>
            <person name="Daniel R."/>
        </authorList>
    </citation>
    <scope>NUCLEOTIDE SEQUENCE [LARGE SCALE GENOMIC DNA]</scope>
    <source>
        <strain evidence="1 2">DH1</strain>
    </source>
</reference>
<dbReference type="SUPFAM" id="SSF46785">
    <property type="entry name" value="Winged helix' DNA-binding domain"/>
    <property type="match status" value="1"/>
</dbReference>
<proteinExistence type="predicted"/>
<accession>A0A1V6N4D8</accession>
<evidence type="ECO:0000313" key="1">
    <source>
        <dbReference type="EMBL" id="OQD59568.1"/>
    </source>
</evidence>
<evidence type="ECO:0000313" key="2">
    <source>
        <dbReference type="Proteomes" id="UP000191661"/>
    </source>
</evidence>
<sequence>MIKIKLIKEKNGAKLIKEFQEMYGSIEALERAFKRDPENVKLYMDLTDWEYFQNHPKEQIKETEIIYAEKSNIDMLELELMGLIKNEHPKSISELAKIANKDISSVQKKIKNLNENGLIKIKEGNKNSKIPIVNYDKIEIAI</sequence>
<dbReference type="InterPro" id="IPR036390">
    <property type="entry name" value="WH_DNA-bd_sf"/>
</dbReference>
<dbReference type="EMBL" id="JXMW01000002">
    <property type="protein sequence ID" value="OQD59568.1"/>
    <property type="molecule type" value="Genomic_DNA"/>
</dbReference>
<keyword evidence="2" id="KW-1185">Reference proteome</keyword>
<dbReference type="RefSeq" id="WP_080459547.1">
    <property type="nucleotide sequence ID" value="NZ_BBET01000051.1"/>
</dbReference>
<dbReference type="InterPro" id="IPR036388">
    <property type="entry name" value="WH-like_DNA-bd_sf"/>
</dbReference>
<dbReference type="Proteomes" id="UP000191661">
    <property type="component" value="Unassembled WGS sequence"/>
</dbReference>
<dbReference type="OrthoDB" id="325082at2157"/>
<protein>
    <submittedName>
        <fullName evidence="1">Uncharacterized protein</fullName>
    </submittedName>
</protein>
<dbReference type="Pfam" id="PF25212">
    <property type="entry name" value="HVO_A0114"/>
    <property type="match status" value="1"/>
</dbReference>
<comment type="caution">
    <text evidence="1">The sequence shown here is derived from an EMBL/GenBank/DDBJ whole genome shotgun (WGS) entry which is preliminary data.</text>
</comment>
<dbReference type="Gene3D" id="1.10.10.10">
    <property type="entry name" value="Winged helix-like DNA-binding domain superfamily/Winged helix DNA-binding domain"/>
    <property type="match status" value="1"/>
</dbReference>
<dbReference type="AlphaFoldDB" id="A0A1V6N4D8"/>
<gene>
    <name evidence="1" type="ORF">MBBAR_2c00160</name>
</gene>
<organism evidence="1 2">
    <name type="scientific">Methanobrevibacter arboriphilus JCM 13429 = DSM 1125</name>
    <dbReference type="NCBI Taxonomy" id="1300164"/>
    <lineage>
        <taxon>Archaea</taxon>
        <taxon>Methanobacteriati</taxon>
        <taxon>Methanobacteriota</taxon>
        <taxon>Methanomada group</taxon>
        <taxon>Methanobacteria</taxon>
        <taxon>Methanobacteriales</taxon>
        <taxon>Methanobacteriaceae</taxon>
        <taxon>Methanobrevibacter</taxon>
    </lineage>
</organism>